<dbReference type="OrthoDB" id="9308938at2759"/>
<feature type="non-terminal residue" evidence="8">
    <location>
        <position position="1"/>
    </location>
</feature>
<evidence type="ECO:0000313" key="9">
    <source>
        <dbReference type="Proteomes" id="UP000520463"/>
    </source>
</evidence>
<reference evidence="8 9" key="1">
    <citation type="submission" date="2019-09" db="EMBL/GenBank/DDBJ databases">
        <title>Bird 10,000 Genomes (B10K) Project - Family phase.</title>
        <authorList>
            <person name="Zhang G."/>
        </authorList>
    </citation>
    <scope>NUCLEOTIDE SEQUENCE [LARGE SCALE GENOMIC DNA]</scope>
    <source>
        <strain evidence="8">B10K-DU-001-43</strain>
        <tissue evidence="8">Muscle</tissue>
    </source>
</reference>
<dbReference type="InterPro" id="IPR001584">
    <property type="entry name" value="Integrase_cat-core"/>
</dbReference>
<keyword evidence="4" id="KW-0255">Endonuclease</keyword>
<keyword evidence="6" id="KW-0695">RNA-directed DNA polymerase</keyword>
<evidence type="ECO:0000256" key="5">
    <source>
        <dbReference type="ARBA" id="ARBA00022801"/>
    </source>
</evidence>
<dbReference type="Proteomes" id="UP000520463">
    <property type="component" value="Unassembled WGS sequence"/>
</dbReference>
<dbReference type="Pfam" id="PF00665">
    <property type="entry name" value="rve"/>
    <property type="match status" value="1"/>
</dbReference>
<keyword evidence="3" id="KW-0540">Nuclease</keyword>
<protein>
    <submittedName>
        <fullName evidence="8">POK18 protein</fullName>
    </submittedName>
</protein>
<dbReference type="SUPFAM" id="SSF53098">
    <property type="entry name" value="Ribonuclease H-like"/>
    <property type="match status" value="1"/>
</dbReference>
<dbReference type="EMBL" id="VXAU01006821">
    <property type="protein sequence ID" value="NXK98810.1"/>
    <property type="molecule type" value="Genomic_DNA"/>
</dbReference>
<dbReference type="GO" id="GO:0003964">
    <property type="term" value="F:RNA-directed DNA polymerase activity"/>
    <property type="evidence" value="ECO:0007669"/>
    <property type="project" value="UniProtKB-KW"/>
</dbReference>
<dbReference type="GO" id="GO:0016787">
    <property type="term" value="F:hydrolase activity"/>
    <property type="evidence" value="ECO:0007669"/>
    <property type="project" value="UniProtKB-KW"/>
</dbReference>
<dbReference type="AlphaFoldDB" id="A0A7L0NZT4"/>
<keyword evidence="9" id="KW-1185">Reference proteome</keyword>
<evidence type="ECO:0000259" key="7">
    <source>
        <dbReference type="PROSITE" id="PS50994"/>
    </source>
</evidence>
<keyword evidence="5" id="KW-0378">Hydrolase</keyword>
<sequence length="59" mass="6725">HHWVQAIAVLGRPDTVKTDNAPAYRSTRCQKFFQQWGITHVTGIPYNSGGQAIIERHHQ</sequence>
<dbReference type="PANTHER" id="PTHR41694:SF3">
    <property type="entry name" value="RNA-DIRECTED DNA POLYMERASE-RELATED"/>
    <property type="match status" value="1"/>
</dbReference>
<gene>
    <name evidence="8" type="primary">Ervk18_1</name>
    <name evidence="8" type="ORF">FORRUF_R15206</name>
</gene>
<feature type="non-terminal residue" evidence="8">
    <location>
        <position position="59"/>
    </location>
</feature>
<evidence type="ECO:0000256" key="1">
    <source>
        <dbReference type="ARBA" id="ARBA00022679"/>
    </source>
</evidence>
<dbReference type="GO" id="GO:0004519">
    <property type="term" value="F:endonuclease activity"/>
    <property type="evidence" value="ECO:0007669"/>
    <property type="project" value="UniProtKB-KW"/>
</dbReference>
<dbReference type="Gene3D" id="3.30.420.10">
    <property type="entry name" value="Ribonuclease H-like superfamily/Ribonuclease H"/>
    <property type="match status" value="1"/>
</dbReference>
<dbReference type="InterPro" id="IPR036397">
    <property type="entry name" value="RNaseH_sf"/>
</dbReference>
<keyword evidence="1" id="KW-0808">Transferase</keyword>
<organism evidence="8 9">
    <name type="scientific">Formicarius rufipectus</name>
    <dbReference type="NCBI Taxonomy" id="1118560"/>
    <lineage>
        <taxon>Eukaryota</taxon>
        <taxon>Metazoa</taxon>
        <taxon>Chordata</taxon>
        <taxon>Craniata</taxon>
        <taxon>Vertebrata</taxon>
        <taxon>Euteleostomi</taxon>
        <taxon>Archelosauria</taxon>
        <taxon>Archosauria</taxon>
        <taxon>Dinosauria</taxon>
        <taxon>Saurischia</taxon>
        <taxon>Theropoda</taxon>
        <taxon>Coelurosauria</taxon>
        <taxon>Aves</taxon>
        <taxon>Neognathae</taxon>
        <taxon>Neoaves</taxon>
        <taxon>Telluraves</taxon>
        <taxon>Australaves</taxon>
        <taxon>Passeriformes</taxon>
        <taxon>Formicariidae</taxon>
        <taxon>Formicarius</taxon>
    </lineage>
</organism>
<dbReference type="GO" id="GO:0035613">
    <property type="term" value="F:RNA stem-loop binding"/>
    <property type="evidence" value="ECO:0007669"/>
    <property type="project" value="TreeGrafter"/>
</dbReference>
<feature type="domain" description="Integrase catalytic" evidence="7">
    <location>
        <begin position="1"/>
        <end position="59"/>
    </location>
</feature>
<dbReference type="GO" id="GO:0015074">
    <property type="term" value="P:DNA integration"/>
    <property type="evidence" value="ECO:0007669"/>
    <property type="project" value="InterPro"/>
</dbReference>
<evidence type="ECO:0000256" key="2">
    <source>
        <dbReference type="ARBA" id="ARBA00022695"/>
    </source>
</evidence>
<accession>A0A7L0NZT4</accession>
<evidence type="ECO:0000256" key="4">
    <source>
        <dbReference type="ARBA" id="ARBA00022759"/>
    </source>
</evidence>
<dbReference type="PANTHER" id="PTHR41694">
    <property type="entry name" value="ENDOGENOUS RETROVIRUS GROUP K MEMBER POL PROTEIN"/>
    <property type="match status" value="1"/>
</dbReference>
<proteinExistence type="predicted"/>
<evidence type="ECO:0000256" key="3">
    <source>
        <dbReference type="ARBA" id="ARBA00022722"/>
    </source>
</evidence>
<keyword evidence="2" id="KW-0548">Nucleotidyltransferase</keyword>
<evidence type="ECO:0000256" key="6">
    <source>
        <dbReference type="ARBA" id="ARBA00022918"/>
    </source>
</evidence>
<dbReference type="PROSITE" id="PS50994">
    <property type="entry name" value="INTEGRASE"/>
    <property type="match status" value="1"/>
</dbReference>
<name>A0A7L0NZT4_9PASS</name>
<comment type="caution">
    <text evidence="8">The sequence shown here is derived from an EMBL/GenBank/DDBJ whole genome shotgun (WGS) entry which is preliminary data.</text>
</comment>
<dbReference type="InterPro" id="IPR012337">
    <property type="entry name" value="RNaseH-like_sf"/>
</dbReference>
<evidence type="ECO:0000313" key="8">
    <source>
        <dbReference type="EMBL" id="NXK98810.1"/>
    </source>
</evidence>